<dbReference type="CDD" id="cd03124">
    <property type="entry name" value="alpha_CA_prokaryotic_like"/>
    <property type="match status" value="1"/>
</dbReference>
<comment type="cofactor">
    <cofactor evidence="1 6">
        <name>Zn(2+)</name>
        <dbReference type="ChEBI" id="CHEBI:29105"/>
    </cofactor>
</comment>
<dbReference type="InterPro" id="IPR036398">
    <property type="entry name" value="CA_dom_sf"/>
</dbReference>
<dbReference type="PANTHER" id="PTHR18952">
    <property type="entry name" value="CARBONIC ANHYDRASE"/>
    <property type="match status" value="1"/>
</dbReference>
<protein>
    <recommendedName>
        <fullName evidence="2 6">Carbonic anhydrase</fullName>
        <ecNumber evidence="2 6">4.2.1.1</ecNumber>
    </recommendedName>
</protein>
<dbReference type="PROSITE" id="PS00162">
    <property type="entry name" value="ALPHA_CA_1"/>
    <property type="match status" value="1"/>
</dbReference>
<keyword evidence="3 6" id="KW-0479">Metal-binding</keyword>
<gene>
    <name evidence="8" type="ORF">MKW94_015408</name>
</gene>
<keyword evidence="4 6" id="KW-0862">Zinc</keyword>
<name>A0AA41V5Q1_PAPNU</name>
<evidence type="ECO:0000256" key="4">
    <source>
        <dbReference type="ARBA" id="ARBA00022833"/>
    </source>
</evidence>
<dbReference type="GO" id="GO:0006730">
    <property type="term" value="P:one-carbon metabolic process"/>
    <property type="evidence" value="ECO:0007669"/>
    <property type="project" value="TreeGrafter"/>
</dbReference>
<dbReference type="SMART" id="SM01057">
    <property type="entry name" value="Carb_anhydrase"/>
    <property type="match status" value="1"/>
</dbReference>
<comment type="similarity">
    <text evidence="6">Belongs to the alpha-carbonic anhydrase family.</text>
</comment>
<accession>A0AA41V5Q1</accession>
<keyword evidence="5 6" id="KW-0456">Lyase</keyword>
<proteinExistence type="inferred from homology"/>
<comment type="function">
    <text evidence="6">Reversible hydration of carbon dioxide.</text>
</comment>
<organism evidence="8 9">
    <name type="scientific">Papaver nudicaule</name>
    <name type="common">Iceland poppy</name>
    <dbReference type="NCBI Taxonomy" id="74823"/>
    <lineage>
        <taxon>Eukaryota</taxon>
        <taxon>Viridiplantae</taxon>
        <taxon>Streptophyta</taxon>
        <taxon>Embryophyta</taxon>
        <taxon>Tracheophyta</taxon>
        <taxon>Spermatophyta</taxon>
        <taxon>Magnoliopsida</taxon>
        <taxon>Ranunculales</taxon>
        <taxon>Papaveraceae</taxon>
        <taxon>Papaveroideae</taxon>
        <taxon>Papaver</taxon>
    </lineage>
</organism>
<evidence type="ECO:0000313" key="9">
    <source>
        <dbReference type="Proteomes" id="UP001177140"/>
    </source>
</evidence>
<dbReference type="EC" id="4.2.1.1" evidence="2 6"/>
<evidence type="ECO:0000256" key="6">
    <source>
        <dbReference type="RuleBase" id="RU367011"/>
    </source>
</evidence>
<dbReference type="InterPro" id="IPR001148">
    <property type="entry name" value="CA_dom"/>
</dbReference>
<comment type="caution">
    <text evidence="8">The sequence shown here is derived from an EMBL/GenBank/DDBJ whole genome shotgun (WGS) entry which is preliminary data.</text>
</comment>
<reference evidence="8" key="1">
    <citation type="submission" date="2022-03" db="EMBL/GenBank/DDBJ databases">
        <title>A functionally conserved STORR gene fusion in Papaver species that diverged 16.8 million years ago.</title>
        <authorList>
            <person name="Catania T."/>
        </authorList>
    </citation>
    <scope>NUCLEOTIDE SEQUENCE</scope>
    <source>
        <strain evidence="8">S-191538</strain>
    </source>
</reference>
<dbReference type="InterPro" id="IPR023561">
    <property type="entry name" value="Carbonic_anhydrase_a-class"/>
</dbReference>
<comment type="catalytic activity">
    <reaction evidence="6">
        <text>hydrogencarbonate + H(+) = CO2 + H2O</text>
        <dbReference type="Rhea" id="RHEA:10748"/>
        <dbReference type="ChEBI" id="CHEBI:15377"/>
        <dbReference type="ChEBI" id="CHEBI:15378"/>
        <dbReference type="ChEBI" id="CHEBI:16526"/>
        <dbReference type="ChEBI" id="CHEBI:17544"/>
        <dbReference type="EC" id="4.2.1.1"/>
    </reaction>
</comment>
<dbReference type="InterPro" id="IPR041891">
    <property type="entry name" value="Alpha_CA_prokaryot-like"/>
</dbReference>
<feature type="domain" description="Alpha-carbonic anhydrase" evidence="7">
    <location>
        <begin position="50"/>
        <end position="287"/>
    </location>
</feature>
<evidence type="ECO:0000256" key="2">
    <source>
        <dbReference type="ARBA" id="ARBA00012925"/>
    </source>
</evidence>
<evidence type="ECO:0000256" key="3">
    <source>
        <dbReference type="ARBA" id="ARBA00022723"/>
    </source>
</evidence>
<evidence type="ECO:0000256" key="5">
    <source>
        <dbReference type="ARBA" id="ARBA00023239"/>
    </source>
</evidence>
<dbReference type="GO" id="GO:0008270">
    <property type="term" value="F:zinc ion binding"/>
    <property type="evidence" value="ECO:0007669"/>
    <property type="project" value="UniProtKB-UniRule"/>
</dbReference>
<dbReference type="Gene3D" id="3.10.200.10">
    <property type="entry name" value="Alpha carbonic anhydrase"/>
    <property type="match status" value="1"/>
</dbReference>
<dbReference type="Proteomes" id="UP001177140">
    <property type="component" value="Unassembled WGS sequence"/>
</dbReference>
<dbReference type="EMBL" id="JAJJMA010047138">
    <property type="protein sequence ID" value="MCL7025593.1"/>
    <property type="molecule type" value="Genomic_DNA"/>
</dbReference>
<dbReference type="InterPro" id="IPR018338">
    <property type="entry name" value="Carbonic_anhydrase_a-class_CS"/>
</dbReference>
<dbReference type="SUPFAM" id="SSF51069">
    <property type="entry name" value="Carbonic anhydrase"/>
    <property type="match status" value="1"/>
</dbReference>
<sequence>MEKRLNFDLKTILFLTLIAVVCTTATSTKQFRPRKTPSTPSRSGGWAGRLNFSYSGAMGPSKWGVLNPAFRTCSHGKSQSPINIVTKNCVSSTKLGPLVREFRSTSGELINNGFNIGLEYSNGGGSALVDGRKFTLKSMHWHSPSEHTIDGTRFPLELHLVHASAEGNLSVVSILYRYGKPDPILNELKHTIDRLKNIKRAPKEEVYIPVGVLKTKFLNPQIRKYYRYVGSLTVPPCPENIIWNILGKIRHVSREQVNAIKAPLPGTCKNNARPTQPLNGRKVVLYNEHKPEDEDIDD</sequence>
<dbReference type="Pfam" id="PF00194">
    <property type="entry name" value="Carb_anhydrase"/>
    <property type="match status" value="1"/>
</dbReference>
<evidence type="ECO:0000259" key="7">
    <source>
        <dbReference type="PROSITE" id="PS51144"/>
    </source>
</evidence>
<evidence type="ECO:0000313" key="8">
    <source>
        <dbReference type="EMBL" id="MCL7025593.1"/>
    </source>
</evidence>
<evidence type="ECO:0000256" key="1">
    <source>
        <dbReference type="ARBA" id="ARBA00001947"/>
    </source>
</evidence>
<dbReference type="GO" id="GO:0004089">
    <property type="term" value="F:carbonate dehydratase activity"/>
    <property type="evidence" value="ECO:0007669"/>
    <property type="project" value="UniProtKB-UniRule"/>
</dbReference>
<dbReference type="AlphaFoldDB" id="A0AA41V5Q1"/>
<dbReference type="PANTHER" id="PTHR18952:SF236">
    <property type="entry name" value="ALPHA CARBONIC ANHYDRASE 1, CHLOROPLASTIC"/>
    <property type="match status" value="1"/>
</dbReference>
<keyword evidence="9" id="KW-1185">Reference proteome</keyword>
<dbReference type="PROSITE" id="PS51144">
    <property type="entry name" value="ALPHA_CA_2"/>
    <property type="match status" value="1"/>
</dbReference>